<dbReference type="EMBL" id="FOGU01000001">
    <property type="protein sequence ID" value="SER46159.1"/>
    <property type="molecule type" value="Genomic_DNA"/>
</dbReference>
<feature type="signal peptide" evidence="5">
    <location>
        <begin position="1"/>
        <end position="20"/>
    </location>
</feature>
<feature type="region of interest" description="Disordered" evidence="4">
    <location>
        <begin position="189"/>
        <end position="231"/>
    </location>
</feature>
<gene>
    <name evidence="6" type="ORF">SAMN04490244_101131</name>
</gene>
<keyword evidence="7" id="KW-1185">Reference proteome</keyword>
<dbReference type="InterPro" id="IPR024930">
    <property type="entry name" value="Skp_dom_sf"/>
</dbReference>
<feature type="compositionally biased region" description="Low complexity" evidence="4">
    <location>
        <begin position="194"/>
        <end position="206"/>
    </location>
</feature>
<dbReference type="AlphaFoldDB" id="A0A1H9PEA7"/>
<evidence type="ECO:0000256" key="3">
    <source>
        <dbReference type="SAM" id="Coils"/>
    </source>
</evidence>
<protein>
    <submittedName>
        <fullName evidence="6">Chaperone for outer membrane proteins, Skp family</fullName>
    </submittedName>
</protein>
<dbReference type="GO" id="GO:0051082">
    <property type="term" value="F:unfolded protein binding"/>
    <property type="evidence" value="ECO:0007669"/>
    <property type="project" value="InterPro"/>
</dbReference>
<dbReference type="GO" id="GO:0005829">
    <property type="term" value="C:cytosol"/>
    <property type="evidence" value="ECO:0007669"/>
    <property type="project" value="TreeGrafter"/>
</dbReference>
<sequence length="231" mass="25147">MRALLMACVLALAAPLCAVAQQQGAPVTVPSPILTVDQDRLFSESAFGRRIAAEIEAKAEALAAENRRIENELIAEERDLTERRATLAPEEFAPLAEAFDEKVQRLRDRQDSKVRDVTRLREQAQQVFLSQIAGVLEEVVRDRGAVAILDRRAIFLSADAIDITDEAIERIDDAIGEGGDLLTDTILAEPIVESPDAPDASDTADPQTQDDGTAPAPAMPELEEDRPDPVE</sequence>
<feature type="coiled-coil region" evidence="3">
    <location>
        <begin position="52"/>
        <end position="79"/>
    </location>
</feature>
<dbReference type="Gene3D" id="3.30.910.20">
    <property type="entry name" value="Skp domain"/>
    <property type="match status" value="1"/>
</dbReference>
<dbReference type="STRING" id="641238.SAMN04490244_101131"/>
<dbReference type="PANTHER" id="PTHR35089:SF1">
    <property type="entry name" value="CHAPERONE PROTEIN SKP"/>
    <property type="match status" value="1"/>
</dbReference>
<proteinExistence type="inferred from homology"/>
<reference evidence="6 7" key="1">
    <citation type="submission" date="2016-10" db="EMBL/GenBank/DDBJ databases">
        <authorList>
            <person name="de Groot N.N."/>
        </authorList>
    </citation>
    <scope>NUCLEOTIDE SEQUENCE [LARGE SCALE GENOMIC DNA]</scope>
    <source>
        <strain evidence="6 7">DSM 23042</strain>
    </source>
</reference>
<dbReference type="InterPro" id="IPR005632">
    <property type="entry name" value="Chaperone_Skp"/>
</dbReference>
<keyword evidence="3" id="KW-0175">Coiled coil</keyword>
<organism evidence="6 7">
    <name type="scientific">Tranquillimonas rosea</name>
    <dbReference type="NCBI Taxonomy" id="641238"/>
    <lineage>
        <taxon>Bacteria</taxon>
        <taxon>Pseudomonadati</taxon>
        <taxon>Pseudomonadota</taxon>
        <taxon>Alphaproteobacteria</taxon>
        <taxon>Rhodobacterales</taxon>
        <taxon>Roseobacteraceae</taxon>
        <taxon>Tranquillimonas</taxon>
    </lineage>
</organism>
<dbReference type="SUPFAM" id="SSF111384">
    <property type="entry name" value="OmpH-like"/>
    <property type="match status" value="1"/>
</dbReference>
<feature type="compositionally biased region" description="Acidic residues" evidence="4">
    <location>
        <begin position="221"/>
        <end position="231"/>
    </location>
</feature>
<dbReference type="PANTHER" id="PTHR35089">
    <property type="entry name" value="CHAPERONE PROTEIN SKP"/>
    <property type="match status" value="1"/>
</dbReference>
<name>A0A1H9PEA7_9RHOB</name>
<evidence type="ECO:0000313" key="7">
    <source>
        <dbReference type="Proteomes" id="UP000198885"/>
    </source>
</evidence>
<evidence type="ECO:0000313" key="6">
    <source>
        <dbReference type="EMBL" id="SER46159.1"/>
    </source>
</evidence>
<keyword evidence="2 5" id="KW-0732">Signal</keyword>
<evidence type="ECO:0000256" key="2">
    <source>
        <dbReference type="ARBA" id="ARBA00022729"/>
    </source>
</evidence>
<accession>A0A1H9PEA7</accession>
<feature type="chain" id="PRO_5011486330" evidence="5">
    <location>
        <begin position="21"/>
        <end position="231"/>
    </location>
</feature>
<dbReference type="RefSeq" id="WP_092686878.1">
    <property type="nucleotide sequence ID" value="NZ_FOGU01000001.1"/>
</dbReference>
<evidence type="ECO:0000256" key="5">
    <source>
        <dbReference type="SAM" id="SignalP"/>
    </source>
</evidence>
<dbReference type="SMART" id="SM00935">
    <property type="entry name" value="OmpH"/>
    <property type="match status" value="1"/>
</dbReference>
<dbReference type="OrthoDB" id="7868372at2"/>
<evidence type="ECO:0000256" key="1">
    <source>
        <dbReference type="ARBA" id="ARBA00009091"/>
    </source>
</evidence>
<dbReference type="Proteomes" id="UP000198885">
    <property type="component" value="Unassembled WGS sequence"/>
</dbReference>
<comment type="similarity">
    <text evidence="1">Belongs to the Skp family.</text>
</comment>
<evidence type="ECO:0000256" key="4">
    <source>
        <dbReference type="SAM" id="MobiDB-lite"/>
    </source>
</evidence>
<dbReference type="Pfam" id="PF03938">
    <property type="entry name" value="OmpH"/>
    <property type="match status" value="1"/>
</dbReference>
<dbReference type="GO" id="GO:0050821">
    <property type="term" value="P:protein stabilization"/>
    <property type="evidence" value="ECO:0007669"/>
    <property type="project" value="TreeGrafter"/>
</dbReference>